<evidence type="ECO:0000313" key="6">
    <source>
        <dbReference type="Proteomes" id="UP001465976"/>
    </source>
</evidence>
<dbReference type="EMBL" id="JBAHYK010000447">
    <property type="protein sequence ID" value="KAL0573911.1"/>
    <property type="molecule type" value="Genomic_DNA"/>
</dbReference>
<dbReference type="SUPFAM" id="SSF51182">
    <property type="entry name" value="RmlC-like cupins"/>
    <property type="match status" value="1"/>
</dbReference>
<feature type="domain" description="Cupin type-1" evidence="4">
    <location>
        <begin position="306"/>
        <end position="447"/>
    </location>
</feature>
<dbReference type="CDD" id="cd20304">
    <property type="entry name" value="cupin_OxDC_N"/>
    <property type="match status" value="1"/>
</dbReference>
<organism evidence="5 6">
    <name type="scientific">Marasmius crinis-equi</name>
    <dbReference type="NCBI Taxonomy" id="585013"/>
    <lineage>
        <taxon>Eukaryota</taxon>
        <taxon>Fungi</taxon>
        <taxon>Dikarya</taxon>
        <taxon>Basidiomycota</taxon>
        <taxon>Agaricomycotina</taxon>
        <taxon>Agaricomycetes</taxon>
        <taxon>Agaricomycetidae</taxon>
        <taxon>Agaricales</taxon>
        <taxon>Marasmiineae</taxon>
        <taxon>Marasmiaceae</taxon>
        <taxon>Marasmius</taxon>
    </lineage>
</organism>
<name>A0ABR3FF53_9AGAR</name>
<reference evidence="5 6" key="1">
    <citation type="submission" date="2024-02" db="EMBL/GenBank/DDBJ databases">
        <title>A draft genome for the cacao thread blight pathogen Marasmius crinis-equi.</title>
        <authorList>
            <person name="Cohen S.P."/>
            <person name="Baruah I.K."/>
            <person name="Amoako-Attah I."/>
            <person name="Bukari Y."/>
            <person name="Meinhardt L.W."/>
            <person name="Bailey B.A."/>
        </authorList>
    </citation>
    <scope>NUCLEOTIDE SEQUENCE [LARGE SCALE GENOMIC DNA]</scope>
    <source>
        <strain evidence="5 6">GH-76</strain>
    </source>
</reference>
<evidence type="ECO:0000259" key="4">
    <source>
        <dbReference type="SMART" id="SM00835"/>
    </source>
</evidence>
<dbReference type="Pfam" id="PF00190">
    <property type="entry name" value="Cupin_1"/>
    <property type="match status" value="2"/>
</dbReference>
<proteinExistence type="predicted"/>
<dbReference type="PANTHER" id="PTHR35848:SF9">
    <property type="entry name" value="SLL1358 PROTEIN"/>
    <property type="match status" value="1"/>
</dbReference>
<dbReference type="Gene3D" id="2.60.120.10">
    <property type="entry name" value="Jelly Rolls"/>
    <property type="match status" value="2"/>
</dbReference>
<dbReference type="InterPro" id="IPR017774">
    <property type="entry name" value="Bicupin_oxalate_deCO2ase/Oxase"/>
</dbReference>
<evidence type="ECO:0000256" key="3">
    <source>
        <dbReference type="SAM" id="SignalP"/>
    </source>
</evidence>
<keyword evidence="6" id="KW-1185">Reference proteome</keyword>
<feature type="chain" id="PRO_5045319579" description="Cupin type-1 domain-containing protein" evidence="3">
    <location>
        <begin position="22"/>
        <end position="501"/>
    </location>
</feature>
<protein>
    <recommendedName>
        <fullName evidence="4">Cupin type-1 domain-containing protein</fullName>
    </recommendedName>
</protein>
<comment type="caution">
    <text evidence="5">The sequence shown here is derived from an EMBL/GenBank/DDBJ whole genome shotgun (WGS) entry which is preliminary data.</text>
</comment>
<dbReference type="InterPro" id="IPR006045">
    <property type="entry name" value="Cupin_1"/>
</dbReference>
<accession>A0ABR3FF53</accession>
<evidence type="ECO:0000256" key="2">
    <source>
        <dbReference type="SAM" id="MobiDB-lite"/>
    </source>
</evidence>
<dbReference type="InterPro" id="IPR014710">
    <property type="entry name" value="RmlC-like_jellyroll"/>
</dbReference>
<evidence type="ECO:0000313" key="5">
    <source>
        <dbReference type="EMBL" id="KAL0573911.1"/>
    </source>
</evidence>
<dbReference type="InterPro" id="IPR011051">
    <property type="entry name" value="RmlC_Cupin_sf"/>
</dbReference>
<feature type="compositionally biased region" description="Polar residues" evidence="2">
    <location>
        <begin position="480"/>
        <end position="501"/>
    </location>
</feature>
<dbReference type="Proteomes" id="UP001465976">
    <property type="component" value="Unassembled WGS sequence"/>
</dbReference>
<gene>
    <name evidence="5" type="ORF">V5O48_008031</name>
</gene>
<evidence type="ECO:0000256" key="1">
    <source>
        <dbReference type="ARBA" id="ARBA00022723"/>
    </source>
</evidence>
<dbReference type="CDD" id="cd20305">
    <property type="entry name" value="cupin_OxDC_C"/>
    <property type="match status" value="1"/>
</dbReference>
<dbReference type="PANTHER" id="PTHR35848">
    <property type="entry name" value="OXALATE-BINDING PROTEIN"/>
    <property type="match status" value="1"/>
</dbReference>
<feature type="region of interest" description="Disordered" evidence="2">
    <location>
        <begin position="477"/>
        <end position="501"/>
    </location>
</feature>
<sequence>MFGISVSRILSIALLFRLGAGAPFASSVSSSAPQSSPTVPFVDTNPNLPLWGPNTDPNDPVVAPIRGQLGATVLGPDNKPIDLQSPDILAPPTTDHGSVPNVKWPFSMSHNRLFTGGWARTQNGILPLPVFFVQCGNSFLHVVDALPVAKAMAAVNMRLKAGAIRELHWHKTSEWAYVLKGYTQVTAVDTEGRNFVGTAGPGDLWFFPAGIPHSLQATNDTEDGSEFILVFDDGEFADDQTFLLTDWLAHTPYEVLLKNFGVESDAFARIPGKELFIFPGTDASFPGPDSDAPQSPQGTVPEPYVFPLSKMNATTTPGGTVKIVDSSIFKISTTIAMAEVTVNPGGMRELHWHPTMDEWSFFLEGEGRVTVFASQGNARTFNYQAGDIGYVPSGMGHYVENTGNTTLRFLEIFNTARFQDVSLNQWLALTPPELVKAHLNIDDATVAKLSKTKQVVPSPISPELSSALSPQHPAAIHDLNINNDVPGSRNTFNPASSTSSY</sequence>
<keyword evidence="3" id="KW-0732">Signal</keyword>
<feature type="domain" description="Cupin type-1" evidence="4">
    <location>
        <begin position="138"/>
        <end position="268"/>
    </location>
</feature>
<keyword evidence="1" id="KW-0479">Metal-binding</keyword>
<dbReference type="NCBIfam" id="TIGR03404">
    <property type="entry name" value="bicupin_oxalic"/>
    <property type="match status" value="1"/>
</dbReference>
<feature type="signal peptide" evidence="3">
    <location>
        <begin position="1"/>
        <end position="21"/>
    </location>
</feature>
<dbReference type="InterPro" id="IPR051610">
    <property type="entry name" value="GPI/OXD"/>
</dbReference>
<dbReference type="SMART" id="SM00835">
    <property type="entry name" value="Cupin_1"/>
    <property type="match status" value="2"/>
</dbReference>